<evidence type="ECO:0000313" key="2">
    <source>
        <dbReference type="EMBL" id="MBM6996354.1"/>
    </source>
</evidence>
<dbReference type="Gene3D" id="2.130.10.10">
    <property type="entry name" value="YVTN repeat-like/Quinoprotein amine dehydrogenase"/>
    <property type="match status" value="2"/>
</dbReference>
<evidence type="ECO:0008006" key="4">
    <source>
        <dbReference type="Google" id="ProtNLM"/>
    </source>
</evidence>
<evidence type="ECO:0000313" key="3">
    <source>
        <dbReference type="Proteomes" id="UP001516620"/>
    </source>
</evidence>
<comment type="caution">
    <text evidence="2">The sequence shown here is derived from an EMBL/GenBank/DDBJ whole genome shotgun (WGS) entry which is preliminary data.</text>
</comment>
<dbReference type="SUPFAM" id="SSF110296">
    <property type="entry name" value="Oligoxyloglucan reducing end-specific cellobiohydrolase"/>
    <property type="match status" value="2"/>
</dbReference>
<sequence>MQKARWFGLSLWHKLTGTALVLVLLLTACTSEMPPAAAPVQDDPSEEGQTITVINPESSENQGNPAATSAENKNNRYQIQTRLTDFQLLSATTGLAWGNTRNELRLYITEDNGKTWTNISPAASVPFSTTPEYGKDIFFLDPDHGFIVRNPAGSGDTIVLRTTDGGVTWKVTSFPGTGEVKAMVFADSANGWILSEGSPREGGQKSLYATDDGAQSFEALLGGTDPVSLLSSDHPAGTLGTDPSMAFTSPLRGFVSEKMDGLPTLYMTQNGGLTWTQNKQFFSLDKYKTCDSFTIGNVSFFSGSTKEGWIPVGCSRGNSTKFNGYFTEDAGDTWKLAQFKLSWQTGLNEKLTPTFLTRNEGWTILDSTVYYTSDQGTSWEPLPDNEKLIETLKGYPVIVKLQFFTSRVGWLLVAKEDQQRSLLMQTKDGGRSWQVL</sequence>
<dbReference type="EMBL" id="JADCNN020000009">
    <property type="protein sequence ID" value="MBM6996354.1"/>
    <property type="molecule type" value="Genomic_DNA"/>
</dbReference>
<dbReference type="PROSITE" id="PS51257">
    <property type="entry name" value="PROKAR_LIPOPROTEIN"/>
    <property type="match status" value="1"/>
</dbReference>
<dbReference type="PANTHER" id="PTHR47199:SF2">
    <property type="entry name" value="PHOTOSYSTEM II STABILITY_ASSEMBLY FACTOR HCF136, CHLOROPLASTIC"/>
    <property type="match status" value="1"/>
</dbReference>
<reference evidence="2 3" key="1">
    <citation type="submission" date="2021-01" db="EMBL/GenBank/DDBJ databases">
        <title>Paenibacillus sp.nov. isolated from the rhizosphere soil of tomato plant.</title>
        <authorList>
            <person name="Thin K.K."/>
            <person name="Zhang X."/>
            <person name="He S."/>
        </authorList>
    </citation>
    <scope>NUCLEOTIDE SEQUENCE [LARGE SCALE GENOMIC DNA]</scope>
    <source>
        <strain evidence="2 3">DXFW5</strain>
    </source>
</reference>
<protein>
    <recommendedName>
        <fullName evidence="4">Sortilin N-terminal domain-containing protein</fullName>
    </recommendedName>
</protein>
<organism evidence="2 3">
    <name type="scientific">Paenibacillus rhizolycopersici</name>
    <dbReference type="NCBI Taxonomy" id="2780073"/>
    <lineage>
        <taxon>Bacteria</taxon>
        <taxon>Bacillati</taxon>
        <taxon>Bacillota</taxon>
        <taxon>Bacilli</taxon>
        <taxon>Bacillales</taxon>
        <taxon>Paenibacillaceae</taxon>
        <taxon>Paenibacillus</taxon>
    </lineage>
</organism>
<feature type="region of interest" description="Disordered" evidence="1">
    <location>
        <begin position="54"/>
        <end position="75"/>
    </location>
</feature>
<evidence type="ECO:0000256" key="1">
    <source>
        <dbReference type="SAM" id="MobiDB-lite"/>
    </source>
</evidence>
<dbReference type="PANTHER" id="PTHR47199">
    <property type="entry name" value="PHOTOSYSTEM II STABILITY/ASSEMBLY FACTOR HCF136, CHLOROPLASTIC"/>
    <property type="match status" value="1"/>
</dbReference>
<dbReference type="CDD" id="cd15482">
    <property type="entry name" value="Sialidase_non-viral"/>
    <property type="match status" value="1"/>
</dbReference>
<proteinExistence type="predicted"/>
<accession>A0ABS2H994</accession>
<dbReference type="InterPro" id="IPR015943">
    <property type="entry name" value="WD40/YVTN_repeat-like_dom_sf"/>
</dbReference>
<dbReference type="Proteomes" id="UP001516620">
    <property type="component" value="Unassembled WGS sequence"/>
</dbReference>
<name>A0ABS2H994_9BACL</name>
<keyword evidence="3" id="KW-1185">Reference proteome</keyword>
<gene>
    <name evidence="2" type="ORF">IM700_011925</name>
</gene>